<dbReference type="KEGG" id="ptan:CRYO30217_02732"/>
<dbReference type="AlphaFoldDB" id="A0A916NDH5"/>
<dbReference type="PROSITE" id="PS51257">
    <property type="entry name" value="PROKAR_LIPOPROTEIN"/>
    <property type="match status" value="1"/>
</dbReference>
<sequence>MKKFILPLVAVGFIFAGTSCKKDYTCSCTTNGVSYDVVYKESTKAAAAAVCEGKGIGSVEVSGQSVDNDTGCTLQ</sequence>
<protein>
    <submittedName>
        <fullName evidence="1">Uncharacterized protein</fullName>
    </submittedName>
</protein>
<dbReference type="EMBL" id="OU015584">
    <property type="protein sequence ID" value="CAG5085343.1"/>
    <property type="molecule type" value="Genomic_DNA"/>
</dbReference>
<dbReference type="RefSeq" id="WP_258542939.1">
    <property type="nucleotide sequence ID" value="NZ_OU015584.1"/>
</dbReference>
<reference evidence="1" key="1">
    <citation type="submission" date="2021-04" db="EMBL/GenBank/DDBJ databases">
        <authorList>
            <person name="Rodrigo-Torres L."/>
            <person name="Arahal R. D."/>
            <person name="Lucena T."/>
        </authorList>
    </citation>
    <scope>NUCLEOTIDE SEQUENCE</scope>
    <source>
        <strain evidence="1">AS29M-1</strain>
    </source>
</reference>
<accession>A0A916NDH5</accession>
<proteinExistence type="predicted"/>
<dbReference type="Proteomes" id="UP000683507">
    <property type="component" value="Chromosome"/>
</dbReference>
<evidence type="ECO:0000313" key="2">
    <source>
        <dbReference type="Proteomes" id="UP000683507"/>
    </source>
</evidence>
<name>A0A916NDH5_9FLAO</name>
<evidence type="ECO:0000313" key="1">
    <source>
        <dbReference type="EMBL" id="CAG5085343.1"/>
    </source>
</evidence>
<organism evidence="1 2">
    <name type="scientific">Parvicella tangerina</name>
    <dbReference type="NCBI Taxonomy" id="2829795"/>
    <lineage>
        <taxon>Bacteria</taxon>
        <taxon>Pseudomonadati</taxon>
        <taxon>Bacteroidota</taxon>
        <taxon>Flavobacteriia</taxon>
        <taxon>Flavobacteriales</taxon>
        <taxon>Parvicellaceae</taxon>
        <taxon>Parvicella</taxon>
    </lineage>
</organism>
<keyword evidence="2" id="KW-1185">Reference proteome</keyword>
<gene>
    <name evidence="1" type="ORF">CRYO30217_02732</name>
</gene>